<dbReference type="RefSeq" id="WP_172243061.1">
    <property type="nucleotide sequence ID" value="NZ_JABFDP010000047.1"/>
</dbReference>
<evidence type="ECO:0000313" key="3">
    <source>
        <dbReference type="EMBL" id="MBR1141139.1"/>
    </source>
</evidence>
<dbReference type="InterPro" id="IPR036291">
    <property type="entry name" value="NAD(P)-bd_dom_sf"/>
</dbReference>
<accession>A0ABS5GIH0</accession>
<dbReference type="PANTHER" id="PTHR43580:SF2">
    <property type="entry name" value="CYTOKINE-LIKE NUCLEAR FACTOR N-PAC"/>
    <property type="match status" value="1"/>
</dbReference>
<dbReference type="InterPro" id="IPR008927">
    <property type="entry name" value="6-PGluconate_DH-like_C_sf"/>
</dbReference>
<evidence type="ECO:0000259" key="2">
    <source>
        <dbReference type="Pfam" id="PF09130"/>
    </source>
</evidence>
<dbReference type="SUPFAM" id="SSF51735">
    <property type="entry name" value="NAD(P)-binding Rossmann-fold domains"/>
    <property type="match status" value="1"/>
</dbReference>
<dbReference type="Pfam" id="PF03446">
    <property type="entry name" value="NAD_binding_2"/>
    <property type="match status" value="1"/>
</dbReference>
<dbReference type="PANTHER" id="PTHR43580">
    <property type="entry name" value="OXIDOREDUCTASE GLYR1-RELATED"/>
    <property type="match status" value="1"/>
</dbReference>
<reference evidence="4" key="1">
    <citation type="journal article" date="2021" name="ISME J.">
        <title>Evolutionary origin and ecological implication of a unique nif island in free-living Bradyrhizobium lineages.</title>
        <authorList>
            <person name="Tao J."/>
        </authorList>
    </citation>
    <scope>NUCLEOTIDE SEQUENCE [LARGE SCALE GENOMIC DNA]</scope>
    <source>
        <strain evidence="4">SZCCT0094</strain>
    </source>
</reference>
<dbReference type="InterPro" id="IPR006115">
    <property type="entry name" value="6PGDH_NADP-bd"/>
</dbReference>
<gene>
    <name evidence="3" type="ORF">JQ619_35875</name>
</gene>
<dbReference type="Proteomes" id="UP001314635">
    <property type="component" value="Unassembled WGS sequence"/>
</dbReference>
<sequence>MPPSIAVIAPGSMGSAIAARLVEHGCKVPTLLEGRSEATRRRAAAAGMTGASAAEIADADLILSIVPPGEAVALAEQLATVINRNSRKPLIVDCNAVNVETIRRIEDIVLSSGARLVDAAIIGLPPKPGTKGPAFYVSGDAASDIAVLGQLGLDLRLIEGPIGAASALKMSYAGINKGLTGLGAAMVLAATRAGAADALRDELALSLPHVQARLANALPDMLPKAYRWVAEMREIAGFLGEDHPAALIYEGFARLFEHIAADVQGQGTEAAQLVAFAERCKAKT</sequence>
<feature type="domain" description="Phosphogluconate dehydrogenase NAD-binding putative C-terminal" evidence="2">
    <location>
        <begin position="190"/>
        <end position="259"/>
    </location>
</feature>
<dbReference type="InterPro" id="IPR051265">
    <property type="entry name" value="HIBADH-related_NP60_sf"/>
</dbReference>
<feature type="domain" description="6-phosphogluconate dehydrogenase NADP-binding" evidence="1">
    <location>
        <begin position="5"/>
        <end position="142"/>
    </location>
</feature>
<evidence type="ECO:0000259" key="1">
    <source>
        <dbReference type="Pfam" id="PF03446"/>
    </source>
</evidence>
<dbReference type="InterPro" id="IPR013328">
    <property type="entry name" value="6PGD_dom2"/>
</dbReference>
<protein>
    <submittedName>
        <fullName evidence="3">NAD(P)-dependent oxidoreductase</fullName>
    </submittedName>
</protein>
<dbReference type="InterPro" id="IPR015814">
    <property type="entry name" value="Pgluconate_DH_NAD-bd_C"/>
</dbReference>
<name>A0ABS5GIH0_9BRAD</name>
<dbReference type="Pfam" id="PF09130">
    <property type="entry name" value="DUF1932"/>
    <property type="match status" value="1"/>
</dbReference>
<comment type="caution">
    <text evidence="3">The sequence shown here is derived from an EMBL/GenBank/DDBJ whole genome shotgun (WGS) entry which is preliminary data.</text>
</comment>
<organism evidence="3 4">
    <name type="scientific">Bradyrhizobium denitrificans</name>
    <dbReference type="NCBI Taxonomy" id="2734912"/>
    <lineage>
        <taxon>Bacteria</taxon>
        <taxon>Pseudomonadati</taxon>
        <taxon>Pseudomonadota</taxon>
        <taxon>Alphaproteobacteria</taxon>
        <taxon>Hyphomicrobiales</taxon>
        <taxon>Nitrobacteraceae</taxon>
        <taxon>Bradyrhizobium</taxon>
    </lineage>
</organism>
<dbReference type="EMBL" id="JAFCLK010000056">
    <property type="protein sequence ID" value="MBR1141139.1"/>
    <property type="molecule type" value="Genomic_DNA"/>
</dbReference>
<evidence type="ECO:0000313" key="4">
    <source>
        <dbReference type="Proteomes" id="UP001314635"/>
    </source>
</evidence>
<dbReference type="Gene3D" id="1.10.1040.10">
    <property type="entry name" value="N-(1-d-carboxylethyl)-l-norvaline Dehydrogenase, domain 2"/>
    <property type="match status" value="1"/>
</dbReference>
<dbReference type="Gene3D" id="3.40.50.720">
    <property type="entry name" value="NAD(P)-binding Rossmann-like Domain"/>
    <property type="match status" value="1"/>
</dbReference>
<dbReference type="SUPFAM" id="SSF48179">
    <property type="entry name" value="6-phosphogluconate dehydrogenase C-terminal domain-like"/>
    <property type="match status" value="1"/>
</dbReference>
<proteinExistence type="predicted"/>
<keyword evidence="4" id="KW-1185">Reference proteome</keyword>